<keyword evidence="4" id="KW-0560">Oxidoreductase</keyword>
<keyword evidence="3" id="KW-0521">NADP</keyword>
<protein>
    <submittedName>
        <fullName evidence="5">Sepiapterin reductase</fullName>
    </submittedName>
</protein>
<dbReference type="SUPFAM" id="SSF51735">
    <property type="entry name" value="NAD(P)-binding Rossmann-fold domains"/>
    <property type="match status" value="1"/>
</dbReference>
<dbReference type="InterPro" id="IPR036291">
    <property type="entry name" value="NAD(P)-bd_dom_sf"/>
</dbReference>
<evidence type="ECO:0000313" key="6">
    <source>
        <dbReference type="Proteomes" id="UP000007797"/>
    </source>
</evidence>
<keyword evidence="6" id="KW-1185">Reference proteome</keyword>
<evidence type="ECO:0000313" key="5">
    <source>
        <dbReference type="EMBL" id="EGG21183.1"/>
    </source>
</evidence>
<dbReference type="GeneID" id="14874182"/>
<dbReference type="InterPro" id="IPR002347">
    <property type="entry name" value="SDR_fam"/>
</dbReference>
<name>F4PQL6_CACFS</name>
<proteinExistence type="predicted"/>
<dbReference type="Proteomes" id="UP000007797">
    <property type="component" value="Unassembled WGS sequence"/>
</dbReference>
<dbReference type="OrthoDB" id="153074at2759"/>
<dbReference type="KEGG" id="dfa:DFA_01058"/>
<dbReference type="Gene3D" id="3.40.50.720">
    <property type="entry name" value="NAD(P)-binding Rossmann-like Domain"/>
    <property type="match status" value="1"/>
</dbReference>
<dbReference type="STRING" id="1054147.F4PQL6"/>
<accession>F4PQL6</accession>
<dbReference type="PANTHER" id="PTHR44085">
    <property type="entry name" value="SEPIAPTERIN REDUCTASE"/>
    <property type="match status" value="1"/>
</dbReference>
<comment type="subcellular location">
    <subcellularLocation>
        <location evidence="1">Cytoplasm</location>
    </subcellularLocation>
</comment>
<dbReference type="GO" id="GO:0006729">
    <property type="term" value="P:tetrahydrobiopterin biosynthetic process"/>
    <property type="evidence" value="ECO:0007669"/>
    <property type="project" value="TreeGrafter"/>
</dbReference>
<dbReference type="GO" id="GO:0004757">
    <property type="term" value="F:sepiapterin reductase (NADP+) activity"/>
    <property type="evidence" value="ECO:0007669"/>
    <property type="project" value="TreeGrafter"/>
</dbReference>
<dbReference type="GO" id="GO:0005737">
    <property type="term" value="C:cytoplasm"/>
    <property type="evidence" value="ECO:0007669"/>
    <property type="project" value="UniProtKB-SubCell"/>
</dbReference>
<dbReference type="PRINTS" id="PR00081">
    <property type="entry name" value="GDHRDH"/>
</dbReference>
<dbReference type="EMBL" id="GL883010">
    <property type="protein sequence ID" value="EGG21183.1"/>
    <property type="molecule type" value="Genomic_DNA"/>
</dbReference>
<keyword evidence="2" id="KW-0963">Cytoplasm</keyword>
<evidence type="ECO:0000256" key="3">
    <source>
        <dbReference type="ARBA" id="ARBA00022857"/>
    </source>
</evidence>
<evidence type="ECO:0000256" key="4">
    <source>
        <dbReference type="ARBA" id="ARBA00023002"/>
    </source>
</evidence>
<evidence type="ECO:0000256" key="1">
    <source>
        <dbReference type="ARBA" id="ARBA00004496"/>
    </source>
</evidence>
<dbReference type="PANTHER" id="PTHR44085:SF2">
    <property type="entry name" value="SEPIAPTERIN REDUCTASE"/>
    <property type="match status" value="1"/>
</dbReference>
<gene>
    <name evidence="5" type="ORF">DFA_01058</name>
</gene>
<reference evidence="6" key="1">
    <citation type="journal article" date="2011" name="Genome Res.">
        <title>Phylogeny-wide analysis of social amoeba genomes highlights ancient origins for complex intercellular communication.</title>
        <authorList>
            <person name="Heidel A.J."/>
            <person name="Lawal H.M."/>
            <person name="Felder M."/>
            <person name="Schilde C."/>
            <person name="Helps N.R."/>
            <person name="Tunggal B."/>
            <person name="Rivero F."/>
            <person name="John U."/>
            <person name="Schleicher M."/>
            <person name="Eichinger L."/>
            <person name="Platzer M."/>
            <person name="Noegel A.A."/>
            <person name="Schaap P."/>
            <person name="Gloeckner G."/>
        </authorList>
    </citation>
    <scope>NUCLEOTIDE SEQUENCE [LARGE SCALE GENOMIC DNA]</scope>
    <source>
        <strain evidence="6">SH3</strain>
    </source>
</reference>
<organism evidence="5 6">
    <name type="scientific">Cavenderia fasciculata</name>
    <name type="common">Slime mold</name>
    <name type="synonym">Dictyostelium fasciculatum</name>
    <dbReference type="NCBI Taxonomy" id="261658"/>
    <lineage>
        <taxon>Eukaryota</taxon>
        <taxon>Amoebozoa</taxon>
        <taxon>Evosea</taxon>
        <taxon>Eumycetozoa</taxon>
        <taxon>Dictyostelia</taxon>
        <taxon>Acytosteliales</taxon>
        <taxon>Cavenderiaceae</taxon>
        <taxon>Cavenderia</taxon>
    </lineage>
</organism>
<dbReference type="AlphaFoldDB" id="F4PQL6"/>
<sequence>MKILALVTGASRGFGYSIVDQLIKETTNRLPNDDDDGASSDQNSIVIDLYLYARSLGNLESTEKMVREQFNNKSINVLVNKFAIDFCDIQDTEIAFRNSLINIEFKDYQKVIFFNNHGALSILKRVDSLSNFKQISNDIHSNLTSFVVTNSIFMEKIKEQNNPILPNTSFFLINVSSLAAIKAYDAWSIYCSAKAGYALNYAPGPMDTDMQAEIRANTVDQESKRHWVDMKDSGKLVCPFDSASKLVRLIFDNNFESAAHIDYYDQEW</sequence>
<dbReference type="RefSeq" id="XP_004359033.1">
    <property type="nucleotide sequence ID" value="XM_004358976.1"/>
</dbReference>
<evidence type="ECO:0000256" key="2">
    <source>
        <dbReference type="ARBA" id="ARBA00022490"/>
    </source>
</evidence>
<dbReference type="InterPro" id="IPR051721">
    <property type="entry name" value="Biopterin_syn/organic_redct"/>
</dbReference>